<dbReference type="GO" id="GO:0006508">
    <property type="term" value="P:proteolysis"/>
    <property type="evidence" value="ECO:0007669"/>
    <property type="project" value="UniProtKB-KW"/>
</dbReference>
<dbReference type="Pfam" id="PF02902">
    <property type="entry name" value="Peptidase_C48"/>
    <property type="match status" value="1"/>
</dbReference>
<gene>
    <name evidence="6" type="ORF">BT96DRAFT_912235</name>
</gene>
<dbReference type="GO" id="GO:0016926">
    <property type="term" value="P:protein desumoylation"/>
    <property type="evidence" value="ECO:0007669"/>
    <property type="project" value="TreeGrafter"/>
</dbReference>
<evidence type="ECO:0000313" key="7">
    <source>
        <dbReference type="Proteomes" id="UP000799118"/>
    </source>
</evidence>
<feature type="domain" description="Ubiquitin-like protease family profile" evidence="5">
    <location>
        <begin position="71"/>
        <end position="254"/>
    </location>
</feature>
<dbReference type="GO" id="GO:0016929">
    <property type="term" value="F:deSUMOylase activity"/>
    <property type="evidence" value="ECO:0007669"/>
    <property type="project" value="TreeGrafter"/>
</dbReference>
<dbReference type="Gene3D" id="3.40.395.10">
    <property type="entry name" value="Adenoviral Proteinase, Chain A"/>
    <property type="match status" value="1"/>
</dbReference>
<dbReference type="InterPro" id="IPR003653">
    <property type="entry name" value="Peptidase_C48_C"/>
</dbReference>
<evidence type="ECO:0000256" key="2">
    <source>
        <dbReference type="ARBA" id="ARBA00022670"/>
    </source>
</evidence>
<dbReference type="GO" id="GO:0005634">
    <property type="term" value="C:nucleus"/>
    <property type="evidence" value="ECO:0007669"/>
    <property type="project" value="TreeGrafter"/>
</dbReference>
<dbReference type="GO" id="GO:0060255">
    <property type="term" value="P:regulation of macromolecule metabolic process"/>
    <property type="evidence" value="ECO:0007669"/>
    <property type="project" value="UniProtKB-ARBA"/>
</dbReference>
<dbReference type="AlphaFoldDB" id="A0A6A4IES2"/>
<dbReference type="PROSITE" id="PS50600">
    <property type="entry name" value="ULP_PROTEASE"/>
    <property type="match status" value="1"/>
</dbReference>
<accession>A0A6A4IES2</accession>
<dbReference type="FunFam" id="3.40.395.10:FF:000001">
    <property type="entry name" value="Sentrin-specific protease 1"/>
    <property type="match status" value="1"/>
</dbReference>
<evidence type="ECO:0000256" key="1">
    <source>
        <dbReference type="ARBA" id="ARBA00005234"/>
    </source>
</evidence>
<evidence type="ECO:0000313" key="6">
    <source>
        <dbReference type="EMBL" id="KAE9410782.1"/>
    </source>
</evidence>
<dbReference type="PANTHER" id="PTHR12606">
    <property type="entry name" value="SENTRIN/SUMO-SPECIFIC PROTEASE"/>
    <property type="match status" value="1"/>
</dbReference>
<keyword evidence="7" id="KW-1185">Reference proteome</keyword>
<dbReference type="OrthoDB" id="1939479at2759"/>
<dbReference type="EMBL" id="ML769384">
    <property type="protein sequence ID" value="KAE9410782.1"/>
    <property type="molecule type" value="Genomic_DNA"/>
</dbReference>
<dbReference type="InterPro" id="IPR038765">
    <property type="entry name" value="Papain-like_cys_pep_sf"/>
</dbReference>
<name>A0A6A4IES2_9AGAR</name>
<dbReference type="SUPFAM" id="SSF54001">
    <property type="entry name" value="Cysteine proteinases"/>
    <property type="match status" value="1"/>
</dbReference>
<reference evidence="6" key="1">
    <citation type="journal article" date="2019" name="Environ. Microbiol.">
        <title>Fungal ecological strategies reflected in gene transcription - a case study of two litter decomposers.</title>
        <authorList>
            <person name="Barbi F."/>
            <person name="Kohler A."/>
            <person name="Barry K."/>
            <person name="Baskaran P."/>
            <person name="Daum C."/>
            <person name="Fauchery L."/>
            <person name="Ihrmark K."/>
            <person name="Kuo A."/>
            <person name="LaButti K."/>
            <person name="Lipzen A."/>
            <person name="Morin E."/>
            <person name="Grigoriev I.V."/>
            <person name="Henrissat B."/>
            <person name="Lindahl B."/>
            <person name="Martin F."/>
        </authorList>
    </citation>
    <scope>NUCLEOTIDE SEQUENCE</scope>
    <source>
        <strain evidence="6">JB14</strain>
    </source>
</reference>
<evidence type="ECO:0000256" key="3">
    <source>
        <dbReference type="ARBA" id="ARBA00022801"/>
    </source>
</evidence>
<proteinExistence type="inferred from homology"/>
<evidence type="ECO:0000256" key="4">
    <source>
        <dbReference type="ARBA" id="ARBA00022807"/>
    </source>
</evidence>
<organism evidence="6 7">
    <name type="scientific">Gymnopus androsaceus JB14</name>
    <dbReference type="NCBI Taxonomy" id="1447944"/>
    <lineage>
        <taxon>Eukaryota</taxon>
        <taxon>Fungi</taxon>
        <taxon>Dikarya</taxon>
        <taxon>Basidiomycota</taxon>
        <taxon>Agaricomycotina</taxon>
        <taxon>Agaricomycetes</taxon>
        <taxon>Agaricomycetidae</taxon>
        <taxon>Agaricales</taxon>
        <taxon>Marasmiineae</taxon>
        <taxon>Omphalotaceae</taxon>
        <taxon>Gymnopus</taxon>
    </lineage>
</organism>
<protein>
    <submittedName>
        <fullName evidence="6">Cysteine proteinase</fullName>
    </submittedName>
</protein>
<dbReference type="PANTHER" id="PTHR12606:SF141">
    <property type="entry name" value="GH15225P-RELATED"/>
    <property type="match status" value="1"/>
</dbReference>
<sequence>MARQVWITPRPPTWVPSLDHLQIKHRTKDDAIEQRLRPKRLPLPSSLPPEDEAKVEALLKQRGIISKYAKEQVSNKDLERLKPGSWLNDEVINFYGAMILGRSDDSKENKENGVVNGVVSTKKNKLLNVHYFSTFFWQKLVQDGYEKGRLAKWTKKFDLFSKDIVLIPVNHNNMHWTAAAINFQQKRIESYDSMMLDRSSVFKHLRGYLDAEHRNKKKKPFDFTDWEDHVLEDTPQQENGYDCGVFTCQFLESLSRGEETFNFAQSDIPYLRRRMIWEIGNARLTTDP</sequence>
<evidence type="ECO:0000259" key="5">
    <source>
        <dbReference type="PROSITE" id="PS50600"/>
    </source>
</evidence>
<dbReference type="Proteomes" id="UP000799118">
    <property type="component" value="Unassembled WGS sequence"/>
</dbReference>
<comment type="similarity">
    <text evidence="1">Belongs to the peptidase C48 family.</text>
</comment>
<keyword evidence="2" id="KW-0645">Protease</keyword>
<keyword evidence="4" id="KW-0788">Thiol protease</keyword>
<dbReference type="GO" id="GO:0080090">
    <property type="term" value="P:regulation of primary metabolic process"/>
    <property type="evidence" value="ECO:0007669"/>
    <property type="project" value="UniProtKB-ARBA"/>
</dbReference>
<keyword evidence="3" id="KW-0378">Hydrolase</keyword>